<dbReference type="InterPro" id="IPR007462">
    <property type="entry name" value="COV1-like"/>
</dbReference>
<dbReference type="EMBL" id="JSZA02000209">
    <property type="protein sequence ID" value="KHD07825.1"/>
    <property type="molecule type" value="Genomic_DNA"/>
</dbReference>
<organism evidence="2 3">
    <name type="scientific">Candidatus Thiomargarita nelsonii</name>
    <dbReference type="NCBI Taxonomy" id="1003181"/>
    <lineage>
        <taxon>Bacteria</taxon>
        <taxon>Pseudomonadati</taxon>
        <taxon>Pseudomonadota</taxon>
        <taxon>Gammaproteobacteria</taxon>
        <taxon>Thiotrichales</taxon>
        <taxon>Thiotrichaceae</taxon>
        <taxon>Thiomargarita</taxon>
    </lineage>
</organism>
<comment type="caution">
    <text evidence="2">The sequence shown here is derived from an EMBL/GenBank/DDBJ whole genome shotgun (WGS) entry which is preliminary data.</text>
</comment>
<evidence type="ECO:0008006" key="4">
    <source>
        <dbReference type="Google" id="ProtNLM"/>
    </source>
</evidence>
<dbReference type="AlphaFoldDB" id="A0A0A6PAL8"/>
<evidence type="ECO:0000313" key="2">
    <source>
        <dbReference type="EMBL" id="KHD07825.1"/>
    </source>
</evidence>
<dbReference type="Proteomes" id="UP000030428">
    <property type="component" value="Unassembled WGS sequence"/>
</dbReference>
<reference evidence="2 3" key="1">
    <citation type="journal article" date="2016" name="Front. Microbiol.">
        <title>Single-Cell (Meta-)Genomics of a Dimorphic Candidatus Thiomargarita nelsonii Reveals Genomic Plasticity.</title>
        <authorList>
            <person name="Flood B.E."/>
            <person name="Fliss P."/>
            <person name="Jones D.S."/>
            <person name="Dick G.J."/>
            <person name="Jain S."/>
            <person name="Kaster A.K."/>
            <person name="Winkel M."/>
            <person name="Mussmann M."/>
            <person name="Bailey J."/>
        </authorList>
    </citation>
    <scope>NUCLEOTIDE SEQUENCE [LARGE SCALE GENOMIC DNA]</scope>
    <source>
        <strain evidence="2">Hydrate Ridge</strain>
    </source>
</reference>
<proteinExistence type="predicted"/>
<dbReference type="PANTHER" id="PTHR31876:SF26">
    <property type="entry name" value="PROTEIN LIKE COV 2"/>
    <property type="match status" value="1"/>
</dbReference>
<dbReference type="Pfam" id="PF04367">
    <property type="entry name" value="DUF502"/>
    <property type="match status" value="1"/>
</dbReference>
<feature type="transmembrane region" description="Helical" evidence="1">
    <location>
        <begin position="64"/>
        <end position="89"/>
    </location>
</feature>
<accession>A0A0A6PAL8</accession>
<evidence type="ECO:0000313" key="3">
    <source>
        <dbReference type="Proteomes" id="UP000030428"/>
    </source>
</evidence>
<keyword evidence="1" id="KW-0812">Transmembrane</keyword>
<evidence type="ECO:0000256" key="1">
    <source>
        <dbReference type="SAM" id="Phobius"/>
    </source>
</evidence>
<feature type="transmembrane region" description="Helical" evidence="1">
    <location>
        <begin position="12"/>
        <end position="34"/>
    </location>
</feature>
<sequence length="216" mass="23956">MTKSHKHSISRYIITGLLTVIPIWVTWLVFNFLFTQMSRIGTPLVQILAKISSPSVAEWMLDPLFQSIIAIILIFIVLYLLGWIATLVIGKRLIAAFDSLINHIPFLQTLYGSTKKLLLALQQKPNDIQRVVLIDFPSAPMKSVGLVTQTFVDEETGQKIAAVYVPTTPNPTSGYLELVPLDKLTSTSWTIDEAMTFIISGGAVAPGHLNYSNNKD</sequence>
<keyword evidence="1" id="KW-0472">Membrane</keyword>
<keyword evidence="3" id="KW-1185">Reference proteome</keyword>
<keyword evidence="1" id="KW-1133">Transmembrane helix</keyword>
<protein>
    <recommendedName>
        <fullName evidence="4">DUF502 domain-containing protein</fullName>
    </recommendedName>
</protein>
<gene>
    <name evidence="2" type="ORF">PN36_29750</name>
</gene>
<name>A0A0A6PAL8_9GAMM</name>
<dbReference type="PANTHER" id="PTHR31876">
    <property type="entry name" value="COV-LIKE PROTEIN 1"/>
    <property type="match status" value="1"/>
</dbReference>